<dbReference type="EC" id="2.7.3.9" evidence="2"/>
<dbReference type="InterPro" id="IPR050499">
    <property type="entry name" value="PEP-utilizing_PTS_enzyme"/>
</dbReference>
<dbReference type="InterPro" id="IPR040442">
    <property type="entry name" value="Pyrv_kinase-like_dom_sf"/>
</dbReference>
<dbReference type="AlphaFoldDB" id="A0A3B0PF34"/>
<keyword evidence="2" id="KW-0670">Pyruvate</keyword>
<dbReference type="Proteomes" id="UP000259328">
    <property type="component" value="Chromosome"/>
</dbReference>
<reference evidence="3" key="1">
    <citation type="submission" date="2018-06" db="EMBL/GenBank/DDBJ databases">
        <authorList>
            <consortium name="Pathogen Informatics"/>
        </authorList>
    </citation>
    <scope>NUCLEOTIDE SEQUENCE [LARGE SCALE GENOMIC DNA]</scope>
    <source>
        <strain evidence="3">NCTC10124</strain>
    </source>
</reference>
<gene>
    <name evidence="2" type="primary">ptsI_3</name>
    <name evidence="2" type="ORF">NCTC10124_01145</name>
</gene>
<sequence>MCGEMAGDKRAFMILLGLGLDKFSMSASSVLSIRDLVRNTTFARAKEIANHALSLETETQVLEYLKSENLL</sequence>
<dbReference type="PANTHER" id="PTHR46244">
    <property type="entry name" value="PHOSPHOENOLPYRUVATE-PROTEIN PHOSPHOTRANSFERASE"/>
    <property type="match status" value="1"/>
</dbReference>
<dbReference type="EMBL" id="LS991953">
    <property type="protein sequence ID" value="SYV93405.1"/>
    <property type="molecule type" value="Genomic_DNA"/>
</dbReference>
<dbReference type="Gene3D" id="3.20.20.60">
    <property type="entry name" value="Phosphoenolpyruvate-binding domains"/>
    <property type="match status" value="1"/>
</dbReference>
<keyword evidence="2" id="KW-0808">Transferase</keyword>
<proteinExistence type="predicted"/>
<dbReference type="Pfam" id="PF02896">
    <property type="entry name" value="PEP-utilizers_C"/>
    <property type="match status" value="1"/>
</dbReference>
<dbReference type="InterPro" id="IPR015813">
    <property type="entry name" value="Pyrv/PenolPyrv_kinase-like_dom"/>
</dbReference>
<accession>A0A3B0PF34</accession>
<dbReference type="InterPro" id="IPR000121">
    <property type="entry name" value="PEP_util_C"/>
</dbReference>
<protein>
    <submittedName>
        <fullName evidence="2">Phosphoenolpyruvate-protein phosphotransferase</fullName>
        <ecNumber evidence="2">2.7.3.9</ecNumber>
    </submittedName>
</protein>
<evidence type="ECO:0000259" key="1">
    <source>
        <dbReference type="Pfam" id="PF02896"/>
    </source>
</evidence>
<dbReference type="SUPFAM" id="SSF51621">
    <property type="entry name" value="Phosphoenolpyruvate/pyruvate domain"/>
    <property type="match status" value="1"/>
</dbReference>
<organism evidence="2 3">
    <name type="scientific">Mycoplasmopsis synoviae</name>
    <name type="common">Mycoplasma synoviae</name>
    <dbReference type="NCBI Taxonomy" id="2109"/>
    <lineage>
        <taxon>Bacteria</taxon>
        <taxon>Bacillati</taxon>
        <taxon>Mycoplasmatota</taxon>
        <taxon>Mycoplasmoidales</taxon>
        <taxon>Metamycoplasmataceae</taxon>
        <taxon>Mycoplasmopsis</taxon>
    </lineage>
</organism>
<feature type="domain" description="PEP-utilising enzyme C-terminal" evidence="1">
    <location>
        <begin position="1"/>
        <end position="40"/>
    </location>
</feature>
<dbReference type="GO" id="GO:0008965">
    <property type="term" value="F:phosphoenolpyruvate-protein phosphotransferase activity"/>
    <property type="evidence" value="ECO:0007669"/>
    <property type="project" value="UniProtKB-EC"/>
</dbReference>
<evidence type="ECO:0000313" key="3">
    <source>
        <dbReference type="Proteomes" id="UP000259328"/>
    </source>
</evidence>
<dbReference type="PANTHER" id="PTHR46244:SF3">
    <property type="entry name" value="PHOSPHOENOLPYRUVATE-PROTEIN PHOSPHOTRANSFERASE"/>
    <property type="match status" value="1"/>
</dbReference>
<name>A0A3B0PF34_MYCSY</name>
<evidence type="ECO:0000313" key="2">
    <source>
        <dbReference type="EMBL" id="SYV93405.1"/>
    </source>
</evidence>